<dbReference type="PANTHER" id="PTHR11579">
    <property type="entry name" value="PROTEIN-L-ISOASPARTATE O-METHYLTRANSFERASE"/>
    <property type="match status" value="1"/>
</dbReference>
<dbReference type="GO" id="GO:0004719">
    <property type="term" value="F:protein-L-isoaspartate (D-aspartate) O-methyltransferase activity"/>
    <property type="evidence" value="ECO:0007669"/>
    <property type="project" value="UniProtKB-EC"/>
</dbReference>
<dbReference type="GO" id="GO:0005737">
    <property type="term" value="C:cytoplasm"/>
    <property type="evidence" value="ECO:0007669"/>
    <property type="project" value="UniProtKB-SubCell"/>
</dbReference>
<keyword evidence="8" id="KW-0949">S-adenosyl-L-methionine</keyword>
<name>A0A7C4Y5B2_UNCW3</name>
<dbReference type="PANTHER" id="PTHR11579:SF0">
    <property type="entry name" value="PROTEIN-L-ISOASPARTATE(D-ASPARTATE) O-METHYLTRANSFERASE"/>
    <property type="match status" value="1"/>
</dbReference>
<evidence type="ECO:0000256" key="10">
    <source>
        <dbReference type="ARBA" id="ARBA00031323"/>
    </source>
</evidence>
<comment type="subcellular location">
    <subcellularLocation>
        <location evidence="1">Cytoplasm</location>
    </subcellularLocation>
</comment>
<dbReference type="CDD" id="cd02440">
    <property type="entry name" value="AdoMet_MTases"/>
    <property type="match status" value="1"/>
</dbReference>
<evidence type="ECO:0000256" key="5">
    <source>
        <dbReference type="ARBA" id="ARBA00022490"/>
    </source>
</evidence>
<dbReference type="Gene3D" id="3.40.50.150">
    <property type="entry name" value="Vaccinia Virus protein VP39"/>
    <property type="match status" value="1"/>
</dbReference>
<evidence type="ECO:0000256" key="4">
    <source>
        <dbReference type="ARBA" id="ARBA00013346"/>
    </source>
</evidence>
<evidence type="ECO:0000256" key="8">
    <source>
        <dbReference type="ARBA" id="ARBA00022691"/>
    </source>
</evidence>
<evidence type="ECO:0000256" key="6">
    <source>
        <dbReference type="ARBA" id="ARBA00022603"/>
    </source>
</evidence>
<dbReference type="SUPFAM" id="SSF53335">
    <property type="entry name" value="S-adenosyl-L-methionine-dependent methyltransferases"/>
    <property type="match status" value="1"/>
</dbReference>
<dbReference type="Pfam" id="PF01135">
    <property type="entry name" value="PCMT"/>
    <property type="match status" value="1"/>
</dbReference>
<evidence type="ECO:0000256" key="1">
    <source>
        <dbReference type="ARBA" id="ARBA00004496"/>
    </source>
</evidence>
<dbReference type="AlphaFoldDB" id="A0A7C4Y5B2"/>
<sequence length="388" mass="45103">MIEDRIEELNQKLVDEIIKRNKEIFNNEISSEIIELFKKIKRHLFIEELWEQNEKTGKWECFKIDFKNPQEEILKKIYVDTPLVIAIKNENVFSTSSQPSLMGYMLELSEIKKNDIVLEIGTGSGYNASLISEIVGEENVFTVEIDHSIAVMAKRNIQRCGKKINVICGDGSKFYPDKNYNSVIVTCATPDIYWYKNIVDGGIVVIPLLTRGLEMLCKFKKIKNKFYGEVKLPVRFLTFAGINMILSDYKRNIEALGKLLLKGEKLEELSSEFTSLPPIKRVSFLFYLSLIEEDAIYYLPLKNEFPEGYGIWKKVFPQGIVLITRDGITHFGDKSVVDKLVKHFEEFKKKNITYRDFKIEAVKEKPERLSKDDIVVQKKFNTFIFRLK</sequence>
<keyword evidence="7" id="KW-0808">Transferase</keyword>
<keyword evidence="6" id="KW-0489">Methyltransferase</keyword>
<evidence type="ECO:0000256" key="3">
    <source>
        <dbReference type="ARBA" id="ARBA00011890"/>
    </source>
</evidence>
<reference evidence="12" key="1">
    <citation type="journal article" date="2020" name="mSystems">
        <title>Genome- and Community-Level Interaction Insights into Carbon Utilization and Element Cycling Functions of Hydrothermarchaeota in Hydrothermal Sediment.</title>
        <authorList>
            <person name="Zhou Z."/>
            <person name="Liu Y."/>
            <person name="Xu W."/>
            <person name="Pan J."/>
            <person name="Luo Z.H."/>
            <person name="Li M."/>
        </authorList>
    </citation>
    <scope>NUCLEOTIDE SEQUENCE [LARGE SCALE GENOMIC DNA]</scope>
    <source>
        <strain evidence="12">SpSt-780</strain>
    </source>
</reference>
<proteinExistence type="inferred from homology"/>
<dbReference type="GO" id="GO:0032259">
    <property type="term" value="P:methylation"/>
    <property type="evidence" value="ECO:0007669"/>
    <property type="project" value="UniProtKB-KW"/>
</dbReference>
<keyword evidence="5" id="KW-0963">Cytoplasm</keyword>
<protein>
    <recommendedName>
        <fullName evidence="4">Protein-L-isoaspartate O-methyltransferase</fullName>
        <ecNumber evidence="3">2.1.1.77</ecNumber>
    </recommendedName>
    <alternativeName>
        <fullName evidence="11">L-isoaspartyl protein carboxyl methyltransferase</fullName>
    </alternativeName>
    <alternativeName>
        <fullName evidence="9">Protein L-isoaspartyl methyltransferase</fullName>
    </alternativeName>
    <alternativeName>
        <fullName evidence="10">Protein-beta-aspartate methyltransferase</fullName>
    </alternativeName>
</protein>
<evidence type="ECO:0000256" key="11">
    <source>
        <dbReference type="ARBA" id="ARBA00031350"/>
    </source>
</evidence>
<accession>A0A7C4Y5B2</accession>
<dbReference type="InterPro" id="IPR029063">
    <property type="entry name" value="SAM-dependent_MTases_sf"/>
</dbReference>
<evidence type="ECO:0000256" key="7">
    <source>
        <dbReference type="ARBA" id="ARBA00022679"/>
    </source>
</evidence>
<organism evidence="12">
    <name type="scientific">candidate division WOR-3 bacterium</name>
    <dbReference type="NCBI Taxonomy" id="2052148"/>
    <lineage>
        <taxon>Bacteria</taxon>
        <taxon>Bacteria division WOR-3</taxon>
    </lineage>
</organism>
<evidence type="ECO:0000256" key="9">
    <source>
        <dbReference type="ARBA" id="ARBA00030757"/>
    </source>
</evidence>
<gene>
    <name evidence="12" type="ORF">ENV67_02225</name>
</gene>
<dbReference type="InterPro" id="IPR000682">
    <property type="entry name" value="PCMT"/>
</dbReference>
<evidence type="ECO:0000256" key="2">
    <source>
        <dbReference type="ARBA" id="ARBA00005369"/>
    </source>
</evidence>
<comment type="similarity">
    <text evidence="2">Belongs to the methyltransferase superfamily. L-isoaspartyl/D-aspartyl protein methyltransferase family.</text>
</comment>
<comment type="caution">
    <text evidence="12">The sequence shown here is derived from an EMBL/GenBank/DDBJ whole genome shotgun (WGS) entry which is preliminary data.</text>
</comment>
<dbReference type="EC" id="2.1.1.77" evidence="3"/>
<evidence type="ECO:0000313" key="12">
    <source>
        <dbReference type="EMBL" id="HGW91343.1"/>
    </source>
</evidence>
<dbReference type="EMBL" id="DTHG01000028">
    <property type="protein sequence ID" value="HGW91343.1"/>
    <property type="molecule type" value="Genomic_DNA"/>
</dbReference>